<dbReference type="PANTHER" id="PTHR37825:SF1">
    <property type="entry name" value="TRNA(MET) CYTIDINE ACETATE LIGASE"/>
    <property type="match status" value="1"/>
</dbReference>
<dbReference type="GO" id="GO:0005737">
    <property type="term" value="C:cytoplasm"/>
    <property type="evidence" value="ECO:0007669"/>
    <property type="project" value="UniProtKB-SubCell"/>
</dbReference>
<gene>
    <name evidence="2" type="primary">tmcAL</name>
    <name evidence="3" type="ORF">IAB02_02470</name>
</gene>
<evidence type="ECO:0000256" key="2">
    <source>
        <dbReference type="HAMAP-Rule" id="MF_01539"/>
    </source>
</evidence>
<reference evidence="3" key="1">
    <citation type="submission" date="2020-10" db="EMBL/GenBank/DDBJ databases">
        <authorList>
            <person name="Gilroy R."/>
        </authorList>
    </citation>
    <scope>NUCLEOTIDE SEQUENCE</scope>
    <source>
        <strain evidence="3">ChiHcec3-11533</strain>
    </source>
</reference>
<dbReference type="PANTHER" id="PTHR37825">
    <property type="entry name" value="TRNA(MET) CYTIDINE ACETATE LIGASE"/>
    <property type="match status" value="1"/>
</dbReference>
<evidence type="ECO:0000313" key="4">
    <source>
        <dbReference type="Proteomes" id="UP000824072"/>
    </source>
</evidence>
<proteinExistence type="inferred from homology"/>
<reference evidence="3" key="2">
    <citation type="journal article" date="2021" name="PeerJ">
        <title>Extensive microbial diversity within the chicken gut microbiome revealed by metagenomics and culture.</title>
        <authorList>
            <person name="Gilroy R."/>
            <person name="Ravi A."/>
            <person name="Getino M."/>
            <person name="Pursley I."/>
            <person name="Horton D.L."/>
            <person name="Alikhan N.F."/>
            <person name="Baker D."/>
            <person name="Gharbi K."/>
            <person name="Hall N."/>
            <person name="Watson M."/>
            <person name="Adriaenssens E.M."/>
            <person name="Foster-Nyarko E."/>
            <person name="Jarju S."/>
            <person name="Secka A."/>
            <person name="Antonio M."/>
            <person name="Oren A."/>
            <person name="Chaudhuri R.R."/>
            <person name="La Ragione R."/>
            <person name="Hildebrand F."/>
            <person name="Pallen M.J."/>
        </authorList>
    </citation>
    <scope>NUCLEOTIDE SEQUENCE</scope>
    <source>
        <strain evidence="3">ChiHcec3-11533</strain>
    </source>
</reference>
<dbReference type="InterPro" id="IPR014729">
    <property type="entry name" value="Rossmann-like_a/b/a_fold"/>
</dbReference>
<feature type="binding site" evidence="2">
    <location>
        <position position="161"/>
    </location>
    <ligand>
        <name>ATP</name>
        <dbReference type="ChEBI" id="CHEBI:30616"/>
    </ligand>
</feature>
<accession>A0A9D1IAI9</accession>
<organism evidence="3 4">
    <name type="scientific">Candidatus Pullichristensenella excrementigallinarum</name>
    <dbReference type="NCBI Taxonomy" id="2840907"/>
    <lineage>
        <taxon>Bacteria</taxon>
        <taxon>Bacillati</taxon>
        <taxon>Bacillota</taxon>
        <taxon>Clostridia</taxon>
        <taxon>Candidatus Pullichristensenella</taxon>
    </lineage>
</organism>
<dbReference type="GO" id="GO:0000049">
    <property type="term" value="F:tRNA binding"/>
    <property type="evidence" value="ECO:0007669"/>
    <property type="project" value="UniProtKB-KW"/>
</dbReference>
<dbReference type="GO" id="GO:0005524">
    <property type="term" value="F:ATP binding"/>
    <property type="evidence" value="ECO:0007669"/>
    <property type="project" value="UniProtKB-KW"/>
</dbReference>
<keyword evidence="2" id="KW-0820">tRNA-binding</keyword>
<dbReference type="Gene3D" id="3.40.50.620">
    <property type="entry name" value="HUPs"/>
    <property type="match status" value="1"/>
</dbReference>
<dbReference type="InterPro" id="IPR008513">
    <property type="entry name" value="tRNA(Met)_cyd_acetate_ligase"/>
</dbReference>
<dbReference type="EMBL" id="DVMU01000057">
    <property type="protein sequence ID" value="HIU33408.1"/>
    <property type="molecule type" value="Genomic_DNA"/>
</dbReference>
<comment type="caution">
    <text evidence="3">The sequence shown here is derived from an EMBL/GenBank/DDBJ whole genome shotgun (WGS) entry which is preliminary data.</text>
</comment>
<dbReference type="Pfam" id="PF05636">
    <property type="entry name" value="HIGH_NTase1"/>
    <property type="match status" value="1"/>
</dbReference>
<dbReference type="GO" id="GO:0016879">
    <property type="term" value="F:ligase activity, forming carbon-nitrogen bonds"/>
    <property type="evidence" value="ECO:0007669"/>
    <property type="project" value="UniProtKB-UniRule"/>
</dbReference>
<comment type="function">
    <text evidence="2">Catalyzes the formation of N(4)-acetylcytidine (ac(4)C) at the wobble position of elongator tRNA(Met), using acetate and ATP as substrates. First activates an acetate ion to form acetyladenylate (Ac-AMP) and then transfers the acetyl group to tRNA to form ac(4)C34.</text>
</comment>
<keyword evidence="2" id="KW-0436">Ligase</keyword>
<protein>
    <recommendedName>
        <fullName evidence="2">tRNA(Met) cytidine acetate ligase</fullName>
        <ecNumber evidence="2">6.3.4.-</ecNumber>
    </recommendedName>
</protein>
<evidence type="ECO:0000256" key="1">
    <source>
        <dbReference type="ARBA" id="ARBA00022694"/>
    </source>
</evidence>
<comment type="similarity">
    <text evidence="2">Belongs to the TmcAL family.</text>
</comment>
<dbReference type="GO" id="GO:0006400">
    <property type="term" value="P:tRNA modification"/>
    <property type="evidence" value="ECO:0007669"/>
    <property type="project" value="UniProtKB-UniRule"/>
</dbReference>
<feature type="binding site" evidence="2">
    <location>
        <begin position="7"/>
        <end position="20"/>
    </location>
    <ligand>
        <name>ATP</name>
        <dbReference type="ChEBI" id="CHEBI:30616"/>
    </ligand>
</feature>
<name>A0A9D1IAI9_9FIRM</name>
<keyword evidence="2" id="KW-0694">RNA-binding</keyword>
<comment type="subcellular location">
    <subcellularLocation>
        <location evidence="2">Cytoplasm</location>
    </subcellularLocation>
</comment>
<keyword evidence="2" id="KW-0067">ATP-binding</keyword>
<keyword evidence="1 2" id="KW-0819">tRNA processing</keyword>
<dbReference type="HAMAP" id="MF_01539">
    <property type="entry name" value="TmcAL"/>
    <property type="match status" value="1"/>
</dbReference>
<keyword evidence="2" id="KW-0547">Nucleotide-binding</keyword>
<dbReference type="SUPFAM" id="SSF52374">
    <property type="entry name" value="Nucleotidylyl transferase"/>
    <property type="match status" value="1"/>
</dbReference>
<comment type="caution">
    <text evidence="2">Lacks conserved residue(s) required for the propagation of feature annotation.</text>
</comment>
<keyword evidence="2" id="KW-0963">Cytoplasm</keyword>
<dbReference type="Proteomes" id="UP000824072">
    <property type="component" value="Unassembled WGS sequence"/>
</dbReference>
<dbReference type="EC" id="6.3.4.-" evidence="2"/>
<comment type="catalytic activity">
    <reaction evidence="2">
        <text>cytidine(34) in elongator tRNA(Met) + acetate + ATP = N(4)-acetylcytidine(34) in elongator tRNA(Met) + AMP + diphosphate</text>
        <dbReference type="Rhea" id="RHEA:58144"/>
        <dbReference type="Rhea" id="RHEA-COMP:10693"/>
        <dbReference type="Rhea" id="RHEA-COMP:10694"/>
        <dbReference type="ChEBI" id="CHEBI:30089"/>
        <dbReference type="ChEBI" id="CHEBI:30616"/>
        <dbReference type="ChEBI" id="CHEBI:33019"/>
        <dbReference type="ChEBI" id="CHEBI:74900"/>
        <dbReference type="ChEBI" id="CHEBI:82748"/>
        <dbReference type="ChEBI" id="CHEBI:456215"/>
    </reaction>
</comment>
<feature type="binding site" evidence="2">
    <location>
        <position position="184"/>
    </location>
    <ligand>
        <name>ATP</name>
        <dbReference type="ChEBI" id="CHEBI:30616"/>
    </ligand>
</feature>
<sequence>MKIAGIIAEYNPFHNGHRYHLEQTRSRTQCDYVIAVLAGHFTQRGESAVASKWERTRMALLCGVDAVFELPALFAVRPADAFARGGVGILAGLGADWLSFGSEISDLELLMRLARWREEEPEEISCAIRRKLALGMPHARARGEAWAEALGMPPEALNRPNTALAVEYLRAMRGTGMVPVLVERLGEYHEERLNSGPNAQGPRLASATALRRAISRGEDVREYVPKEAVPLLPRASRLSLDMLALDRLRRGNFDFPDAPEGLDRLLVRAARESGSVEEALERCKSRRYTYARLSRAVAHCLLGMERALVERYPAPEYARLLGLRESARPLLRELSRRSRLPIAANARSLRGDECFSLECRATDLWALGDPNPALRRAGREFTEGVVRL</sequence>
<feature type="binding site" evidence="2">
    <location>
        <position position="101"/>
    </location>
    <ligand>
        <name>ATP</name>
        <dbReference type="ChEBI" id="CHEBI:30616"/>
    </ligand>
</feature>
<dbReference type="AlphaFoldDB" id="A0A9D1IAI9"/>
<evidence type="ECO:0000313" key="3">
    <source>
        <dbReference type="EMBL" id="HIU33408.1"/>
    </source>
</evidence>